<dbReference type="AlphaFoldDB" id="A0A1Y2GPN1"/>
<protein>
    <submittedName>
        <fullName evidence="2">Uncharacterized protein</fullName>
    </submittedName>
</protein>
<feature type="transmembrane region" description="Helical" evidence="1">
    <location>
        <begin position="471"/>
        <end position="494"/>
    </location>
</feature>
<keyword evidence="1" id="KW-0472">Membrane</keyword>
<accession>A0A1Y2GPN1</accession>
<dbReference type="OrthoDB" id="2405755at2759"/>
<reference evidence="2 3" key="1">
    <citation type="submission" date="2016-07" db="EMBL/GenBank/DDBJ databases">
        <title>Pervasive Adenine N6-methylation of Active Genes in Fungi.</title>
        <authorList>
            <consortium name="DOE Joint Genome Institute"/>
            <person name="Mondo S.J."/>
            <person name="Dannebaum R.O."/>
            <person name="Kuo R.C."/>
            <person name="Labutti K."/>
            <person name="Haridas S."/>
            <person name="Kuo A."/>
            <person name="Salamov A."/>
            <person name="Ahrendt S.R."/>
            <person name="Lipzen A."/>
            <person name="Sullivan W."/>
            <person name="Andreopoulos W.B."/>
            <person name="Clum A."/>
            <person name="Lindquist E."/>
            <person name="Daum C."/>
            <person name="Ramamoorthy G.K."/>
            <person name="Gryganskyi A."/>
            <person name="Culley D."/>
            <person name="Magnuson J.K."/>
            <person name="James T.Y."/>
            <person name="O'Malley M.A."/>
            <person name="Stajich J.E."/>
            <person name="Spatafora J.W."/>
            <person name="Visel A."/>
            <person name="Grigoriev I.V."/>
        </authorList>
    </citation>
    <scope>NUCLEOTIDE SEQUENCE [LARGE SCALE GENOMIC DNA]</scope>
    <source>
        <strain evidence="2 3">NRRL 3116</strain>
    </source>
</reference>
<keyword evidence="1" id="KW-0812">Transmembrane</keyword>
<dbReference type="Proteomes" id="UP000193648">
    <property type="component" value="Unassembled WGS sequence"/>
</dbReference>
<evidence type="ECO:0000313" key="2">
    <source>
        <dbReference type="EMBL" id="ORZ18220.1"/>
    </source>
</evidence>
<sequence length="558" mass="62634">MFLPFSIFTLNIILAVFQFLLVAVVGAILAIYSRSGDQYANSIRWSRQGGYVEMISSLYNSSYSVPSRTKWVMVATIVASLVAGVLDKGVARFISPTERLIRGDSKLEIIPQFQVLSREYIFSGWSTSIRHGENITEAMALMINNTRNIQTAEVGSGRLYIPRLTDFDIVCAQSSVHFLDDEIAYLLLTQEGCSNVYIYLYNLPSFHYNNTTVVQKSPHRWSLVYPGGKELLDASLGIDFKQSDTLCTLREFEVSYFGIFDEGGVNRLPSTVTTKCVREDGDVLVMAATTVRFTGDRLGFSNTTTRLFQGTDEIFQAMDALIKMTAPAPTKYMYHPTILAEVRVRGSMIDTVICTFRVTAGIPKPVCLYSVISFLVVRPKEQSVAIKRARGDVPFSSTSSSAKAMVIEHIPSMAHDERNLISIPQLQNDTVAVSQFMASLGQNFFTDYESHRLYVIYDVFDPEKGLEIPKWLLVVVIVVMVVCFCVWTLTEWLLDGKYTSSLYKTISIQLGSYNQVSAPRVMRVDVNPMKFEGILVIPIQEEMEMDKDNTMALLMDSP</sequence>
<evidence type="ECO:0000313" key="3">
    <source>
        <dbReference type="Proteomes" id="UP000193648"/>
    </source>
</evidence>
<keyword evidence="3" id="KW-1185">Reference proteome</keyword>
<comment type="caution">
    <text evidence="2">The sequence shown here is derived from an EMBL/GenBank/DDBJ whole genome shotgun (WGS) entry which is preliminary data.</text>
</comment>
<dbReference type="GeneID" id="33568344"/>
<proteinExistence type="predicted"/>
<feature type="transmembrane region" description="Helical" evidence="1">
    <location>
        <begin position="12"/>
        <end position="32"/>
    </location>
</feature>
<organism evidence="2 3">
    <name type="scientific">Lobosporangium transversale</name>
    <dbReference type="NCBI Taxonomy" id="64571"/>
    <lineage>
        <taxon>Eukaryota</taxon>
        <taxon>Fungi</taxon>
        <taxon>Fungi incertae sedis</taxon>
        <taxon>Mucoromycota</taxon>
        <taxon>Mortierellomycotina</taxon>
        <taxon>Mortierellomycetes</taxon>
        <taxon>Mortierellales</taxon>
        <taxon>Mortierellaceae</taxon>
        <taxon>Lobosporangium</taxon>
    </lineage>
</organism>
<evidence type="ECO:0000256" key="1">
    <source>
        <dbReference type="SAM" id="Phobius"/>
    </source>
</evidence>
<name>A0A1Y2GPN1_9FUNG</name>
<dbReference type="InParanoid" id="A0A1Y2GPN1"/>
<gene>
    <name evidence="2" type="ORF">BCR41DRAFT_370034</name>
</gene>
<dbReference type="RefSeq" id="XP_021882015.1">
    <property type="nucleotide sequence ID" value="XM_022026501.1"/>
</dbReference>
<keyword evidence="1" id="KW-1133">Transmembrane helix</keyword>
<dbReference type="EMBL" id="MCFF01000015">
    <property type="protein sequence ID" value="ORZ18220.1"/>
    <property type="molecule type" value="Genomic_DNA"/>
</dbReference>